<evidence type="ECO:0000313" key="1">
    <source>
        <dbReference type="EMBL" id="GIZ41495.1"/>
    </source>
</evidence>
<organism evidence="1 2">
    <name type="scientific">Cercospora kikuchii</name>
    <dbReference type="NCBI Taxonomy" id="84275"/>
    <lineage>
        <taxon>Eukaryota</taxon>
        <taxon>Fungi</taxon>
        <taxon>Dikarya</taxon>
        <taxon>Ascomycota</taxon>
        <taxon>Pezizomycotina</taxon>
        <taxon>Dothideomycetes</taxon>
        <taxon>Dothideomycetidae</taxon>
        <taxon>Mycosphaerellales</taxon>
        <taxon>Mycosphaerellaceae</taxon>
        <taxon>Cercospora</taxon>
    </lineage>
</organism>
<accession>A0A9P3CJ98</accession>
<reference evidence="1 2" key="1">
    <citation type="submission" date="2021-01" db="EMBL/GenBank/DDBJ databases">
        <title>Cercospora kikuchii MAFF 305040 whole genome shotgun sequence.</title>
        <authorList>
            <person name="Kashiwa T."/>
            <person name="Suzuki T."/>
        </authorList>
    </citation>
    <scope>NUCLEOTIDE SEQUENCE [LARGE SCALE GENOMIC DNA]</scope>
    <source>
        <strain evidence="1 2">MAFF 305040</strain>
    </source>
</reference>
<keyword evidence="2" id="KW-1185">Reference proteome</keyword>
<gene>
    <name evidence="1" type="ORF">CKM354_000479800</name>
</gene>
<sequence length="182" mass="21208">MSQTFFEPTPATGVNKYSKPNRVWFRDEAYDMPTTPPPQEHKKNVVLAKVPKLYRDTKIAIRWHFRRLLSGDISAHLRALCPQGQVRDVTYWAEVSICSGSLQEPHAGAGKTTVQRVRKCRQIRPGGGKHHFQLMQAREWLEEQRERYKDAKTEMVMGWYARPRGAGPETSWEKWGGEWWDL</sequence>
<dbReference type="RefSeq" id="XP_044655982.1">
    <property type="nucleotide sequence ID" value="XM_044800047.1"/>
</dbReference>
<proteinExistence type="predicted"/>
<dbReference type="Proteomes" id="UP000825890">
    <property type="component" value="Unassembled WGS sequence"/>
</dbReference>
<evidence type="ECO:0000313" key="2">
    <source>
        <dbReference type="Proteomes" id="UP000825890"/>
    </source>
</evidence>
<protein>
    <submittedName>
        <fullName evidence="1">Uncharacterized protein</fullName>
    </submittedName>
</protein>
<dbReference type="GeneID" id="68290373"/>
<comment type="caution">
    <text evidence="1">The sequence shown here is derived from an EMBL/GenBank/DDBJ whole genome shotgun (WGS) entry which is preliminary data.</text>
</comment>
<dbReference type="OrthoDB" id="3623202at2759"/>
<dbReference type="AlphaFoldDB" id="A0A9P3CJ98"/>
<name>A0A9P3CJ98_9PEZI</name>
<dbReference type="EMBL" id="BOLY01000003">
    <property type="protein sequence ID" value="GIZ41495.1"/>
    <property type="molecule type" value="Genomic_DNA"/>
</dbReference>